<dbReference type="EMBL" id="JABFFQ010000005">
    <property type="protein sequence ID" value="MDV4343092.1"/>
    <property type="molecule type" value="Genomic_DNA"/>
</dbReference>
<keyword evidence="2" id="KW-0808">Transferase</keyword>
<dbReference type="Proteomes" id="UP001273768">
    <property type="component" value="Unassembled WGS sequence"/>
</dbReference>
<keyword evidence="3" id="KW-1185">Reference proteome</keyword>
<dbReference type="InterPro" id="IPR007345">
    <property type="entry name" value="Polysacch_pyruvyl_Trfase"/>
</dbReference>
<organism evidence="2 3">
    <name type="scientific">Methanoculleus nereidis</name>
    <dbReference type="NCBI Taxonomy" id="2735141"/>
    <lineage>
        <taxon>Archaea</taxon>
        <taxon>Methanobacteriati</taxon>
        <taxon>Methanobacteriota</taxon>
        <taxon>Stenosarchaea group</taxon>
        <taxon>Methanomicrobia</taxon>
        <taxon>Methanomicrobiales</taxon>
        <taxon>Methanomicrobiaceae</taxon>
        <taxon>Methanoculleus</taxon>
    </lineage>
</organism>
<comment type="caution">
    <text evidence="2">The sequence shown here is derived from an EMBL/GenBank/DDBJ whole genome shotgun (WGS) entry which is preliminary data.</text>
</comment>
<gene>
    <name evidence="2" type="ORF">HL657_07915</name>
</gene>
<sequence length="418" mass="46543">MDEESPLFILAGIRPGYTNRGCEAIVRGTTKILRKHFRDPHFLCLNHIESEEQYQQQCLQEMDEAITHLHSYRPSKRKIAQNFWKPSHLGYVYDYFRRPEALKYRIYKQTLPYLDNAVAVLSVGGDNYSLDYGIPTLFTGLDDIVLEKKKPLAIWGASVGPFDTMPDYERYMSHHLREVPGIFARESVTIGYLKSIGVTENVYPVADPAFLMDPVKPEGIEDVLPIDEEAIGLNLSPLMAKYVSGGDIDAWTTLTASIIESVAKKIGVPVYLIPHVTNPGSNDHEFMQRALSLIKDRNGNITLVPPEYNAAETKWIISRMALFAGARTHSTIAALSSGIPTLSFAYSIKAQGINRDIFGHTDYCMEPTDLGAEAVVSRVTSILDESATIRNDLAARIPGVQRAALSAGMELKHLIGEN</sequence>
<dbReference type="Pfam" id="PF04230">
    <property type="entry name" value="PS_pyruv_trans"/>
    <property type="match status" value="1"/>
</dbReference>
<evidence type="ECO:0000259" key="1">
    <source>
        <dbReference type="Pfam" id="PF04230"/>
    </source>
</evidence>
<protein>
    <submittedName>
        <fullName evidence="2">Polysaccharide pyruvyl transferase family protein</fullName>
    </submittedName>
</protein>
<dbReference type="GO" id="GO:0016740">
    <property type="term" value="F:transferase activity"/>
    <property type="evidence" value="ECO:0007669"/>
    <property type="project" value="UniProtKB-KW"/>
</dbReference>
<accession>A0ABU3Z2P6</accession>
<evidence type="ECO:0000313" key="3">
    <source>
        <dbReference type="Proteomes" id="UP001273768"/>
    </source>
</evidence>
<evidence type="ECO:0000313" key="2">
    <source>
        <dbReference type="EMBL" id="MDV4343092.1"/>
    </source>
</evidence>
<feature type="domain" description="Polysaccharide pyruvyl transferase" evidence="1">
    <location>
        <begin position="19"/>
        <end position="347"/>
    </location>
</feature>
<reference evidence="2 3" key="1">
    <citation type="submission" date="2020-05" db="EMBL/GenBank/DDBJ databases">
        <title>Isolation and characterization of methanoarchaea from a cold seep at offshore SW Taiwan.</title>
        <authorList>
            <person name="Chen Y.-W."/>
            <person name="Chen S.-C."/>
            <person name="Lai M.-C."/>
        </authorList>
    </citation>
    <scope>NUCLEOTIDE SEQUENCE [LARGE SCALE GENOMIC DNA]</scope>
    <source>
        <strain evidence="2 3">YWC-01</strain>
    </source>
</reference>
<dbReference type="PANTHER" id="PTHR36836:SF1">
    <property type="entry name" value="COLANIC ACID BIOSYNTHESIS PROTEIN WCAK"/>
    <property type="match status" value="1"/>
</dbReference>
<dbReference type="RefSeq" id="WP_317296281.1">
    <property type="nucleotide sequence ID" value="NZ_JABFFQ010000005.1"/>
</dbReference>
<proteinExistence type="predicted"/>
<dbReference type="PANTHER" id="PTHR36836">
    <property type="entry name" value="COLANIC ACID BIOSYNTHESIS PROTEIN WCAK"/>
    <property type="match status" value="1"/>
</dbReference>
<name>A0ABU3Z2P6_9EURY</name>